<feature type="region of interest" description="Disordered" evidence="1">
    <location>
        <begin position="1"/>
        <end position="39"/>
    </location>
</feature>
<evidence type="ECO:0000313" key="3">
    <source>
        <dbReference type="Proteomes" id="UP000030762"/>
    </source>
</evidence>
<organism evidence="2 3">
    <name type="scientific">Saprolegnia diclina (strain VS20)</name>
    <dbReference type="NCBI Taxonomy" id="1156394"/>
    <lineage>
        <taxon>Eukaryota</taxon>
        <taxon>Sar</taxon>
        <taxon>Stramenopiles</taxon>
        <taxon>Oomycota</taxon>
        <taxon>Saprolegniomycetes</taxon>
        <taxon>Saprolegniales</taxon>
        <taxon>Saprolegniaceae</taxon>
        <taxon>Saprolegnia</taxon>
    </lineage>
</organism>
<dbReference type="RefSeq" id="XP_008619392.1">
    <property type="nucleotide sequence ID" value="XM_008621170.1"/>
</dbReference>
<protein>
    <recommendedName>
        <fullName evidence="4">BZIP domain-containing protein</fullName>
    </recommendedName>
</protein>
<dbReference type="OMA" id="CELMKEG"/>
<dbReference type="OrthoDB" id="71603at2759"/>
<sequence>MCCDESESATLGRVSKKTPRSMSTSTLHDAEAEKRLKRREQWKINQRNSRLKRMGMAKTLEAQNDAKAKENERLEGVLRAMGQQSVDELERYPVSGMAAVRVIEEYYRVFSNGFATNNVEQQTRQRNFVRTIMTEDTCFMDTQGAESVLEQWRLMTSSHHTLRIFPLSCELMKEGDSVVVRAVSRYMCRISRNTLATLYPHVLVNERLVQALIGIEVDAIDTVHSYFDDDGRIVRHDVVIDFVSPLLKLLGNVEDVASVLSGAHLTSIGLFDIERNHGSPLLRPQVKTESDPVSPLAIGEPCAKRQRRDNDLHLLLSN</sequence>
<dbReference type="EMBL" id="JH767213">
    <property type="protein sequence ID" value="EQC27205.1"/>
    <property type="molecule type" value="Genomic_DNA"/>
</dbReference>
<proteinExistence type="predicted"/>
<evidence type="ECO:0000256" key="1">
    <source>
        <dbReference type="SAM" id="MobiDB-lite"/>
    </source>
</evidence>
<dbReference type="InParanoid" id="T0Q1F3"/>
<dbReference type="VEuPathDB" id="FungiDB:SDRG_15007"/>
<reference evidence="2 3" key="1">
    <citation type="submission" date="2012-04" db="EMBL/GenBank/DDBJ databases">
        <title>The Genome Sequence of Saprolegnia declina VS20.</title>
        <authorList>
            <consortium name="The Broad Institute Genome Sequencing Platform"/>
            <person name="Russ C."/>
            <person name="Nusbaum C."/>
            <person name="Tyler B."/>
            <person name="van West P."/>
            <person name="Dieguez-Uribeondo J."/>
            <person name="de Bruijn I."/>
            <person name="Tripathy S."/>
            <person name="Jiang R."/>
            <person name="Young S.K."/>
            <person name="Zeng Q."/>
            <person name="Gargeya S."/>
            <person name="Fitzgerald M."/>
            <person name="Haas B."/>
            <person name="Abouelleil A."/>
            <person name="Alvarado L."/>
            <person name="Arachchi H.M."/>
            <person name="Berlin A."/>
            <person name="Chapman S.B."/>
            <person name="Goldberg J."/>
            <person name="Griggs A."/>
            <person name="Gujja S."/>
            <person name="Hansen M."/>
            <person name="Howarth C."/>
            <person name="Imamovic A."/>
            <person name="Larimer J."/>
            <person name="McCowen C."/>
            <person name="Montmayeur A."/>
            <person name="Murphy C."/>
            <person name="Neiman D."/>
            <person name="Pearson M."/>
            <person name="Priest M."/>
            <person name="Roberts A."/>
            <person name="Saif S."/>
            <person name="Shea T."/>
            <person name="Sisk P."/>
            <person name="Sykes S."/>
            <person name="Wortman J."/>
            <person name="Nusbaum C."/>
            <person name="Birren B."/>
        </authorList>
    </citation>
    <scope>NUCLEOTIDE SEQUENCE [LARGE SCALE GENOMIC DNA]</scope>
    <source>
        <strain evidence="2 3">VS20</strain>
    </source>
</reference>
<dbReference type="GeneID" id="19955734"/>
<dbReference type="Proteomes" id="UP000030762">
    <property type="component" value="Unassembled WGS sequence"/>
</dbReference>
<evidence type="ECO:0000313" key="2">
    <source>
        <dbReference type="EMBL" id="EQC27205.1"/>
    </source>
</evidence>
<keyword evidence="3" id="KW-1185">Reference proteome</keyword>
<evidence type="ECO:0008006" key="4">
    <source>
        <dbReference type="Google" id="ProtNLM"/>
    </source>
</evidence>
<name>T0Q1F3_SAPDV</name>
<accession>T0Q1F3</accession>
<dbReference type="AlphaFoldDB" id="T0Q1F3"/>
<dbReference type="CDD" id="cd14686">
    <property type="entry name" value="bZIP"/>
    <property type="match status" value="1"/>
</dbReference>
<gene>
    <name evidence="2" type="ORF">SDRG_15007</name>
</gene>
<feature type="compositionally biased region" description="Basic and acidic residues" evidence="1">
    <location>
        <begin position="28"/>
        <end position="39"/>
    </location>
</feature>
<dbReference type="eggNOG" id="ENOG502QSE6">
    <property type="taxonomic scope" value="Eukaryota"/>
</dbReference>